<name>A0A195DL16_9HYME</name>
<gene>
    <name evidence="1" type="ORF">ALC57_14282</name>
</gene>
<proteinExistence type="predicted"/>
<dbReference type="EMBL" id="KQ980762">
    <property type="protein sequence ID" value="KYN13575.1"/>
    <property type="molecule type" value="Genomic_DNA"/>
</dbReference>
<reference evidence="1 2" key="1">
    <citation type="submission" date="2015-09" db="EMBL/GenBank/DDBJ databases">
        <title>Trachymyrmex cornetzi WGS genome.</title>
        <authorList>
            <person name="Nygaard S."/>
            <person name="Hu H."/>
            <person name="Boomsma J."/>
            <person name="Zhang G."/>
        </authorList>
    </citation>
    <scope>NUCLEOTIDE SEQUENCE [LARGE SCALE GENOMIC DNA]</scope>
    <source>
        <strain evidence="1">Tcor2-1</strain>
        <tissue evidence="1">Whole body</tissue>
    </source>
</reference>
<sequence>KYSKRMIHPTIAEFFILNYVFYVLSKPLNRTQLFRNSFGSKLNYLREIPVIRDMSYPLEEYYDAKIAARGLQQLNRDSRNMHEYRNLCETITKKVELLDDDYDYQPPHYYEVYCEGYLMLSEDERIMKPLEQKCVYPAFQCVQRSRLLSLARRRWDSECWQPYTKEIASGCDCMWPVTNLVEINEHN</sequence>
<dbReference type="AlphaFoldDB" id="A0A195DL16"/>
<evidence type="ECO:0000313" key="1">
    <source>
        <dbReference type="EMBL" id="KYN13575.1"/>
    </source>
</evidence>
<feature type="non-terminal residue" evidence="1">
    <location>
        <position position="1"/>
    </location>
</feature>
<dbReference type="Proteomes" id="UP000078492">
    <property type="component" value="Unassembled WGS sequence"/>
</dbReference>
<accession>A0A195DL16</accession>
<organism evidence="1 2">
    <name type="scientific">Trachymyrmex cornetzi</name>
    <dbReference type="NCBI Taxonomy" id="471704"/>
    <lineage>
        <taxon>Eukaryota</taxon>
        <taxon>Metazoa</taxon>
        <taxon>Ecdysozoa</taxon>
        <taxon>Arthropoda</taxon>
        <taxon>Hexapoda</taxon>
        <taxon>Insecta</taxon>
        <taxon>Pterygota</taxon>
        <taxon>Neoptera</taxon>
        <taxon>Endopterygota</taxon>
        <taxon>Hymenoptera</taxon>
        <taxon>Apocrita</taxon>
        <taxon>Aculeata</taxon>
        <taxon>Formicoidea</taxon>
        <taxon>Formicidae</taxon>
        <taxon>Myrmicinae</taxon>
        <taxon>Trachymyrmex</taxon>
    </lineage>
</organism>
<evidence type="ECO:0000313" key="2">
    <source>
        <dbReference type="Proteomes" id="UP000078492"/>
    </source>
</evidence>
<keyword evidence="2" id="KW-1185">Reference proteome</keyword>
<protein>
    <submittedName>
        <fullName evidence="1">Uncharacterized protein</fullName>
    </submittedName>
</protein>